<dbReference type="Gene3D" id="3.30.70.330">
    <property type="match status" value="1"/>
</dbReference>
<protein>
    <submittedName>
        <fullName evidence="9">La-related protein 6A</fullName>
    </submittedName>
</protein>
<dbReference type="FunFam" id="1.10.10.10:FF:000158">
    <property type="entry name" value="La ribonucleoprotein domain family member 7"/>
    <property type="match status" value="1"/>
</dbReference>
<evidence type="ECO:0000256" key="4">
    <source>
        <dbReference type="ARBA" id="ARBA00023242"/>
    </source>
</evidence>
<dbReference type="Pfam" id="PF05383">
    <property type="entry name" value="La"/>
    <property type="match status" value="1"/>
</dbReference>
<comment type="subcellular location">
    <subcellularLocation>
        <location evidence="2">Nucleus</location>
    </subcellularLocation>
</comment>
<dbReference type="SUPFAM" id="SSF54928">
    <property type="entry name" value="RNA-binding domain, RBD"/>
    <property type="match status" value="1"/>
</dbReference>
<dbReference type="InterPro" id="IPR035979">
    <property type="entry name" value="RBD_domain_sf"/>
</dbReference>
<keyword evidence="10" id="KW-1185">Reference proteome</keyword>
<dbReference type="SMART" id="SM00360">
    <property type="entry name" value="RRM"/>
    <property type="match status" value="1"/>
</dbReference>
<dbReference type="Proteomes" id="UP000634136">
    <property type="component" value="Unassembled WGS sequence"/>
</dbReference>
<dbReference type="PANTHER" id="PTHR22792">
    <property type="entry name" value="LUPUS LA PROTEIN-RELATED"/>
    <property type="match status" value="1"/>
</dbReference>
<keyword evidence="3 5" id="KW-0694">RNA-binding</keyword>
<dbReference type="Pfam" id="PF00076">
    <property type="entry name" value="RRM_1"/>
    <property type="match status" value="1"/>
</dbReference>
<dbReference type="GO" id="GO:0005634">
    <property type="term" value="C:nucleus"/>
    <property type="evidence" value="ECO:0007669"/>
    <property type="project" value="UniProtKB-SubCell"/>
</dbReference>
<comment type="caution">
    <text evidence="9">The sequence shown here is derived from an EMBL/GenBank/DDBJ whole genome shotgun (WGS) entry which is preliminary data.</text>
</comment>
<dbReference type="InterPro" id="IPR036390">
    <property type="entry name" value="WH_DNA-bd_sf"/>
</dbReference>
<gene>
    <name evidence="9" type="ORF">G2W53_002763</name>
</gene>
<dbReference type="InterPro" id="IPR045180">
    <property type="entry name" value="La_dom_prot"/>
</dbReference>
<feature type="compositionally biased region" description="Basic and acidic residues" evidence="6">
    <location>
        <begin position="294"/>
        <end position="306"/>
    </location>
</feature>
<dbReference type="GO" id="GO:0003729">
    <property type="term" value="F:mRNA binding"/>
    <property type="evidence" value="ECO:0007669"/>
    <property type="project" value="TreeGrafter"/>
</dbReference>
<dbReference type="OrthoDB" id="435402at2759"/>
<evidence type="ECO:0000313" key="9">
    <source>
        <dbReference type="EMBL" id="KAF7840465.1"/>
    </source>
</evidence>
<comment type="function">
    <text evidence="1">Transcriptional regulator.</text>
</comment>
<dbReference type="EMBL" id="JAAIUW010000002">
    <property type="protein sequence ID" value="KAF7840465.1"/>
    <property type="molecule type" value="Genomic_DNA"/>
</dbReference>
<dbReference type="InterPro" id="IPR034878">
    <property type="entry name" value="La-rel_plant_RRM"/>
</dbReference>
<dbReference type="PRINTS" id="PR00302">
    <property type="entry name" value="LUPUSLA"/>
</dbReference>
<feature type="region of interest" description="Disordered" evidence="6">
    <location>
        <begin position="269"/>
        <end position="384"/>
    </location>
</feature>
<dbReference type="PANTHER" id="PTHR22792:SF159">
    <property type="entry name" value="LA-RELATED PROTEIN 1B-RELATED"/>
    <property type="match status" value="1"/>
</dbReference>
<evidence type="ECO:0000259" key="8">
    <source>
        <dbReference type="PROSITE" id="PS50961"/>
    </source>
</evidence>
<dbReference type="PROSITE" id="PS50102">
    <property type="entry name" value="RRM"/>
    <property type="match status" value="1"/>
</dbReference>
<dbReference type="AlphaFoldDB" id="A0A835CHS3"/>
<evidence type="ECO:0000259" key="7">
    <source>
        <dbReference type="PROSITE" id="PS50102"/>
    </source>
</evidence>
<feature type="domain" description="HTH La-type RNA-binding" evidence="8">
    <location>
        <begin position="72"/>
        <end position="163"/>
    </location>
</feature>
<evidence type="ECO:0000256" key="3">
    <source>
        <dbReference type="ARBA" id="ARBA00022884"/>
    </source>
</evidence>
<dbReference type="GO" id="GO:0006396">
    <property type="term" value="P:RNA processing"/>
    <property type="evidence" value="ECO:0007669"/>
    <property type="project" value="InterPro"/>
</dbReference>
<feature type="region of interest" description="Disordered" evidence="6">
    <location>
        <begin position="1"/>
        <end position="73"/>
    </location>
</feature>
<dbReference type="InterPro" id="IPR012677">
    <property type="entry name" value="Nucleotide-bd_a/b_plait_sf"/>
</dbReference>
<dbReference type="PROSITE" id="PS50961">
    <property type="entry name" value="HTH_LA"/>
    <property type="match status" value="1"/>
</dbReference>
<keyword evidence="4" id="KW-0539">Nucleus</keyword>
<dbReference type="InterPro" id="IPR036388">
    <property type="entry name" value="WH-like_DNA-bd_sf"/>
</dbReference>
<sequence>MEGEEGIASSAAAAGGPNPSPSTPLHDDRGSDPADEAAEPEIHSPLSDEDHDHDHEQDPDPDIDHDHAAETGGSTDDLKRIIMRTVEYYFSDGNLQTDKYLLGFIRKNKEGFVPISLIATFKKMKKLTQDHSLIVAALKESSLLVVSGDGKRVKRLNPLPLNEVKDPKFFTVVVENLPEDHSKENIQRIFSEAGNIKRISIREPSSIPDSTKSSKQEMLISHKVGIQLHALVEYETIEAAEKAVATLNDKQDWRNGMRVKFLKQMNKYGHRKQAWKGSDSEKNSTSRVSELTGDEEHHSSNEHNDDTPDEEDGEHSSKDKSGQRNRNRGRSRKHKYRGMHGMGHGNASTHHPIEPSKPPPGPKMPDGTRGFTMGRGRVLGSSPN</sequence>
<dbReference type="InterPro" id="IPR000504">
    <property type="entry name" value="RRM_dom"/>
</dbReference>
<dbReference type="InterPro" id="IPR002344">
    <property type="entry name" value="Lupus_La"/>
</dbReference>
<evidence type="ECO:0000313" key="10">
    <source>
        <dbReference type="Proteomes" id="UP000634136"/>
    </source>
</evidence>
<feature type="compositionally biased region" description="Basic and acidic residues" evidence="6">
    <location>
        <begin position="40"/>
        <end position="69"/>
    </location>
</feature>
<evidence type="ECO:0000256" key="2">
    <source>
        <dbReference type="ARBA" id="ARBA00004123"/>
    </source>
</evidence>
<dbReference type="CDD" id="cd12288">
    <property type="entry name" value="RRM_La_like_plant"/>
    <property type="match status" value="1"/>
</dbReference>
<dbReference type="Gene3D" id="1.10.10.10">
    <property type="entry name" value="Winged helix-like DNA-binding domain superfamily/Winged helix DNA-binding domain"/>
    <property type="match status" value="1"/>
</dbReference>
<evidence type="ECO:0000256" key="6">
    <source>
        <dbReference type="SAM" id="MobiDB-lite"/>
    </source>
</evidence>
<evidence type="ECO:0000256" key="5">
    <source>
        <dbReference type="PROSITE-ProRule" id="PRU00332"/>
    </source>
</evidence>
<dbReference type="InterPro" id="IPR006630">
    <property type="entry name" value="La_HTH"/>
</dbReference>
<organism evidence="9 10">
    <name type="scientific">Senna tora</name>
    <dbReference type="NCBI Taxonomy" id="362788"/>
    <lineage>
        <taxon>Eukaryota</taxon>
        <taxon>Viridiplantae</taxon>
        <taxon>Streptophyta</taxon>
        <taxon>Embryophyta</taxon>
        <taxon>Tracheophyta</taxon>
        <taxon>Spermatophyta</taxon>
        <taxon>Magnoliopsida</taxon>
        <taxon>eudicotyledons</taxon>
        <taxon>Gunneridae</taxon>
        <taxon>Pentapetalae</taxon>
        <taxon>rosids</taxon>
        <taxon>fabids</taxon>
        <taxon>Fabales</taxon>
        <taxon>Fabaceae</taxon>
        <taxon>Caesalpinioideae</taxon>
        <taxon>Cassia clade</taxon>
        <taxon>Senna</taxon>
    </lineage>
</organism>
<accession>A0A835CHS3</accession>
<feature type="domain" description="RRM" evidence="7">
    <location>
        <begin position="170"/>
        <end position="264"/>
    </location>
</feature>
<feature type="compositionally biased region" description="Low complexity" evidence="6">
    <location>
        <begin position="1"/>
        <end position="17"/>
    </location>
</feature>
<reference evidence="9" key="1">
    <citation type="submission" date="2020-09" db="EMBL/GenBank/DDBJ databases">
        <title>Genome-Enabled Discovery of Anthraquinone Biosynthesis in Senna tora.</title>
        <authorList>
            <person name="Kang S.-H."/>
            <person name="Pandey R.P."/>
            <person name="Lee C.-M."/>
            <person name="Sim J.-S."/>
            <person name="Jeong J.-T."/>
            <person name="Choi B.-S."/>
            <person name="Jung M."/>
            <person name="Ginzburg D."/>
            <person name="Zhao K."/>
            <person name="Won S.Y."/>
            <person name="Oh T.-J."/>
            <person name="Yu Y."/>
            <person name="Kim N.-H."/>
            <person name="Lee O.R."/>
            <person name="Lee T.-H."/>
            <person name="Bashyal P."/>
            <person name="Kim T.-S."/>
            <person name="Lee W.-H."/>
            <person name="Kawkins C."/>
            <person name="Kim C.-K."/>
            <person name="Kim J.S."/>
            <person name="Ahn B.O."/>
            <person name="Rhee S.Y."/>
            <person name="Sohng J.K."/>
        </authorList>
    </citation>
    <scope>NUCLEOTIDE SEQUENCE</scope>
    <source>
        <tissue evidence="9">Leaf</tissue>
    </source>
</reference>
<name>A0A835CHS3_9FABA</name>
<dbReference type="SMART" id="SM00715">
    <property type="entry name" value="LA"/>
    <property type="match status" value="1"/>
</dbReference>
<dbReference type="GO" id="GO:1990904">
    <property type="term" value="C:ribonucleoprotein complex"/>
    <property type="evidence" value="ECO:0007669"/>
    <property type="project" value="InterPro"/>
</dbReference>
<proteinExistence type="predicted"/>
<dbReference type="SUPFAM" id="SSF46785">
    <property type="entry name" value="Winged helix' DNA-binding domain"/>
    <property type="match status" value="1"/>
</dbReference>
<feature type="compositionally biased region" description="Basic residues" evidence="6">
    <location>
        <begin position="323"/>
        <end position="338"/>
    </location>
</feature>
<evidence type="ECO:0000256" key="1">
    <source>
        <dbReference type="ARBA" id="ARBA00002339"/>
    </source>
</evidence>